<evidence type="ECO:0000313" key="2">
    <source>
        <dbReference type="EMBL" id="MQL98577.1"/>
    </source>
</evidence>
<organism evidence="2 3">
    <name type="scientific">Colocasia esculenta</name>
    <name type="common">Wild taro</name>
    <name type="synonym">Arum esculentum</name>
    <dbReference type="NCBI Taxonomy" id="4460"/>
    <lineage>
        <taxon>Eukaryota</taxon>
        <taxon>Viridiplantae</taxon>
        <taxon>Streptophyta</taxon>
        <taxon>Embryophyta</taxon>
        <taxon>Tracheophyta</taxon>
        <taxon>Spermatophyta</taxon>
        <taxon>Magnoliopsida</taxon>
        <taxon>Liliopsida</taxon>
        <taxon>Araceae</taxon>
        <taxon>Aroideae</taxon>
        <taxon>Colocasieae</taxon>
        <taxon>Colocasia</taxon>
    </lineage>
</organism>
<evidence type="ECO:0000313" key="3">
    <source>
        <dbReference type="Proteomes" id="UP000652761"/>
    </source>
</evidence>
<name>A0A843VWB6_COLES</name>
<protein>
    <submittedName>
        <fullName evidence="2">Uncharacterized protein</fullName>
    </submittedName>
</protein>
<sequence>MSSSLITYSTQSNPRQTGFKRWPPHAQEVAPAMKCWGQPGLWGMSSPNGEQNKLFWHPYRSLTRDENG</sequence>
<reference evidence="2" key="1">
    <citation type="submission" date="2017-07" db="EMBL/GenBank/DDBJ databases">
        <title>Taro Niue Genome Assembly and Annotation.</title>
        <authorList>
            <person name="Atibalentja N."/>
            <person name="Keating K."/>
            <person name="Fields C.J."/>
        </authorList>
    </citation>
    <scope>NUCLEOTIDE SEQUENCE</scope>
    <source>
        <strain evidence="2">Niue_2</strain>
        <tissue evidence="2">Leaf</tissue>
    </source>
</reference>
<evidence type="ECO:0000256" key="1">
    <source>
        <dbReference type="SAM" id="MobiDB-lite"/>
    </source>
</evidence>
<keyword evidence="3" id="KW-1185">Reference proteome</keyword>
<dbReference type="Proteomes" id="UP000652761">
    <property type="component" value="Unassembled WGS sequence"/>
</dbReference>
<comment type="caution">
    <text evidence="2">The sequence shown here is derived from an EMBL/GenBank/DDBJ whole genome shotgun (WGS) entry which is preliminary data.</text>
</comment>
<proteinExistence type="predicted"/>
<feature type="compositionally biased region" description="Polar residues" evidence="1">
    <location>
        <begin position="1"/>
        <end position="16"/>
    </location>
</feature>
<gene>
    <name evidence="2" type="ORF">Taro_031287</name>
</gene>
<accession>A0A843VWB6</accession>
<dbReference type="AlphaFoldDB" id="A0A843VWB6"/>
<dbReference type="EMBL" id="NMUH01002209">
    <property type="protein sequence ID" value="MQL98577.1"/>
    <property type="molecule type" value="Genomic_DNA"/>
</dbReference>
<feature type="region of interest" description="Disordered" evidence="1">
    <location>
        <begin position="1"/>
        <end position="22"/>
    </location>
</feature>